<organism evidence="2 3">
    <name type="scientific">Cryomorpha ignava</name>
    <dbReference type="NCBI Taxonomy" id="101383"/>
    <lineage>
        <taxon>Bacteria</taxon>
        <taxon>Pseudomonadati</taxon>
        <taxon>Bacteroidota</taxon>
        <taxon>Flavobacteriia</taxon>
        <taxon>Flavobacteriales</taxon>
        <taxon>Cryomorphaceae</taxon>
        <taxon>Cryomorpha</taxon>
    </lineage>
</organism>
<dbReference type="Proteomes" id="UP000486602">
    <property type="component" value="Unassembled WGS sequence"/>
</dbReference>
<protein>
    <submittedName>
        <fullName evidence="2">Uncharacterized protein</fullName>
    </submittedName>
</protein>
<feature type="transmembrane region" description="Helical" evidence="1">
    <location>
        <begin position="87"/>
        <end position="108"/>
    </location>
</feature>
<feature type="transmembrane region" description="Helical" evidence="1">
    <location>
        <begin position="114"/>
        <end position="133"/>
    </location>
</feature>
<dbReference type="EMBL" id="JAAGVY010000002">
    <property type="protein sequence ID" value="NEN22153.1"/>
    <property type="molecule type" value="Genomic_DNA"/>
</dbReference>
<feature type="transmembrane region" description="Helical" evidence="1">
    <location>
        <begin position="7"/>
        <end position="28"/>
    </location>
</feature>
<keyword evidence="3" id="KW-1185">Reference proteome</keyword>
<keyword evidence="1" id="KW-1133">Transmembrane helix</keyword>
<keyword evidence="1" id="KW-0812">Transmembrane</keyword>
<accession>A0A7K3WKH8</accession>
<dbReference type="AlphaFoldDB" id="A0A7K3WKH8"/>
<reference evidence="2 3" key="1">
    <citation type="submission" date="2020-02" db="EMBL/GenBank/DDBJ databases">
        <title>Out from the shadows clarifying the taxonomy of the family Cryomorphaceae and related taxa by utilizing the GTDB taxonomic framework.</title>
        <authorList>
            <person name="Bowman J.P."/>
        </authorList>
    </citation>
    <scope>NUCLEOTIDE SEQUENCE [LARGE SCALE GENOMIC DNA]</scope>
    <source>
        <strain evidence="2 3">QSSC 1-22</strain>
    </source>
</reference>
<sequence>MNPILRNILAVIGGIIIGSVVNMGIVMLGTNLISPPLGADSNDMESIKSAIELYEAKHYIFPFLAHALGTLTGAFIAARFGATRKMVLAMIIGVWFLIGGITTAYMLGTPALPTAVDLVFAYIPMAWIGWRLARRAQ</sequence>
<feature type="transmembrane region" description="Helical" evidence="1">
    <location>
        <begin position="59"/>
        <end position="80"/>
    </location>
</feature>
<evidence type="ECO:0000256" key="1">
    <source>
        <dbReference type="SAM" id="Phobius"/>
    </source>
</evidence>
<evidence type="ECO:0000313" key="2">
    <source>
        <dbReference type="EMBL" id="NEN22153.1"/>
    </source>
</evidence>
<evidence type="ECO:0000313" key="3">
    <source>
        <dbReference type="Proteomes" id="UP000486602"/>
    </source>
</evidence>
<comment type="caution">
    <text evidence="2">The sequence shown here is derived from an EMBL/GenBank/DDBJ whole genome shotgun (WGS) entry which is preliminary data.</text>
</comment>
<dbReference type="RefSeq" id="WP_163282880.1">
    <property type="nucleotide sequence ID" value="NZ_JAAGVY010000002.1"/>
</dbReference>
<name>A0A7K3WKH8_9FLAO</name>
<keyword evidence="1" id="KW-0472">Membrane</keyword>
<proteinExistence type="predicted"/>
<gene>
    <name evidence="2" type="ORF">G3O08_01380</name>
</gene>